<dbReference type="GO" id="GO:0015562">
    <property type="term" value="F:efflux transmembrane transporter activity"/>
    <property type="evidence" value="ECO:0007669"/>
    <property type="project" value="InterPro"/>
</dbReference>
<dbReference type="Gene3D" id="2.20.200.10">
    <property type="entry name" value="Outer membrane efflux proteins (OEP)"/>
    <property type="match status" value="1"/>
</dbReference>
<keyword evidence="2" id="KW-0449">Lipoprotein</keyword>
<keyword evidence="2" id="KW-0812">Transmembrane</keyword>
<dbReference type="InterPro" id="IPR010131">
    <property type="entry name" value="MdtP/NodT-like"/>
</dbReference>
<dbReference type="NCBIfam" id="TIGR01845">
    <property type="entry name" value="outer_NodT"/>
    <property type="match status" value="1"/>
</dbReference>
<sequence>MDRSALRPLALAAAAALAGCALVKTPDAPQLKELSLPNTQLPSQWTAAPTPPGPVVNGWLTEFHDPQLEKLVAEAMTYNPDLQIAAARVEAAEASARAAGAALYPQVNLAGHGGGKLGGDGSGVQGIGLFASWELDLWGRVRAQRAAATAQYESQVLDTAYARQSIAALVAKSWFLAREAAVQRALAGEMISSSQALVDLSRDRVRVGKTDELEVSQAEASALSYSDLQLQAEIARQNALRAIEILAGRYPSATVEPGLTLPALPGPVPAGLPSELLERRPDVRAAERRVAAAFYRTQQAQAARLPTISLTAGVSSITSELFVMKERDNPVWSVGGTLLAPIFNAGALQAQVDVRTAEQKAAIADYGRIGSRAFGEVESALSQSFNLDTRADVLVRAVRANESAVGYARTRFEVGSSDLRGVQQQQLALHAARATLAHVQAERLIQRVNLHLALGGGFEP</sequence>
<keyword evidence="2" id="KW-0564">Palmitate</keyword>
<keyword evidence="2" id="KW-1134">Transmembrane beta strand</keyword>
<proteinExistence type="inferred from homology"/>
<organism evidence="3 4">
    <name type="scientific">Ramlibacter ginsenosidimutans</name>
    <dbReference type="NCBI Taxonomy" id="502333"/>
    <lineage>
        <taxon>Bacteria</taxon>
        <taxon>Pseudomonadati</taxon>
        <taxon>Pseudomonadota</taxon>
        <taxon>Betaproteobacteria</taxon>
        <taxon>Burkholderiales</taxon>
        <taxon>Comamonadaceae</taxon>
        <taxon>Ramlibacter</taxon>
    </lineage>
</organism>
<evidence type="ECO:0000313" key="3">
    <source>
        <dbReference type="EMBL" id="MBK6008523.1"/>
    </source>
</evidence>
<comment type="similarity">
    <text evidence="1 2">Belongs to the outer membrane factor (OMF) (TC 1.B.17) family.</text>
</comment>
<dbReference type="PROSITE" id="PS51257">
    <property type="entry name" value="PROKAR_LIPOPROTEIN"/>
    <property type="match status" value="1"/>
</dbReference>
<feature type="chain" id="PRO_5038157316" evidence="2">
    <location>
        <begin position="24"/>
        <end position="460"/>
    </location>
</feature>
<keyword evidence="4" id="KW-1185">Reference proteome</keyword>
<dbReference type="EMBL" id="JAEPWM010000010">
    <property type="protein sequence ID" value="MBK6008523.1"/>
    <property type="molecule type" value="Genomic_DNA"/>
</dbReference>
<reference evidence="3" key="1">
    <citation type="journal article" date="2012" name="J. Microbiol. Biotechnol.">
        <title>Ramlibacter ginsenosidimutans sp. nov., with ginsenoside-converting activity.</title>
        <authorList>
            <person name="Wang L."/>
            <person name="An D.S."/>
            <person name="Kim S.G."/>
            <person name="Jin F.X."/>
            <person name="Kim S.C."/>
            <person name="Lee S.T."/>
            <person name="Im W.T."/>
        </authorList>
    </citation>
    <scope>NUCLEOTIDE SEQUENCE</scope>
    <source>
        <strain evidence="3">KACC 17527</strain>
    </source>
</reference>
<comment type="subcellular location">
    <subcellularLocation>
        <location evidence="2">Cell membrane</location>
        <topology evidence="2">Lipid-anchor</topology>
    </subcellularLocation>
</comment>
<dbReference type="Proteomes" id="UP000630528">
    <property type="component" value="Unassembled WGS sequence"/>
</dbReference>
<dbReference type="Pfam" id="PF02321">
    <property type="entry name" value="OEP"/>
    <property type="match status" value="2"/>
</dbReference>
<dbReference type="PANTHER" id="PTHR30203">
    <property type="entry name" value="OUTER MEMBRANE CATION EFFLUX PROTEIN"/>
    <property type="match status" value="1"/>
</dbReference>
<gene>
    <name evidence="3" type="ORF">JJB11_20670</name>
</gene>
<comment type="caution">
    <text evidence="3">The sequence shown here is derived from an EMBL/GenBank/DDBJ whole genome shotgun (WGS) entry which is preliminary data.</text>
</comment>
<keyword evidence="2" id="KW-0732">Signal</keyword>
<accession>A0A934WPK1</accession>
<name>A0A934WPK1_9BURK</name>
<keyword evidence="2" id="KW-0472">Membrane</keyword>
<evidence type="ECO:0000256" key="2">
    <source>
        <dbReference type="RuleBase" id="RU362097"/>
    </source>
</evidence>
<reference evidence="3" key="2">
    <citation type="submission" date="2021-01" db="EMBL/GenBank/DDBJ databases">
        <authorList>
            <person name="Kang M."/>
        </authorList>
    </citation>
    <scope>NUCLEOTIDE SEQUENCE</scope>
    <source>
        <strain evidence="3">KACC 17527</strain>
    </source>
</reference>
<feature type="signal peptide" evidence="2">
    <location>
        <begin position="1"/>
        <end position="23"/>
    </location>
</feature>
<dbReference type="Gene3D" id="1.20.1600.10">
    <property type="entry name" value="Outer membrane efflux proteins (OEP)"/>
    <property type="match status" value="1"/>
</dbReference>
<evidence type="ECO:0000313" key="4">
    <source>
        <dbReference type="Proteomes" id="UP000630528"/>
    </source>
</evidence>
<dbReference type="GO" id="GO:0005886">
    <property type="term" value="C:plasma membrane"/>
    <property type="evidence" value="ECO:0007669"/>
    <property type="project" value="UniProtKB-SubCell"/>
</dbReference>
<dbReference type="SUPFAM" id="SSF56954">
    <property type="entry name" value="Outer membrane efflux proteins (OEP)"/>
    <property type="match status" value="1"/>
</dbReference>
<evidence type="ECO:0000256" key="1">
    <source>
        <dbReference type="ARBA" id="ARBA00007613"/>
    </source>
</evidence>
<dbReference type="AlphaFoldDB" id="A0A934WPK1"/>
<dbReference type="InterPro" id="IPR003423">
    <property type="entry name" value="OMP_efflux"/>
</dbReference>
<dbReference type="PANTHER" id="PTHR30203:SF32">
    <property type="entry name" value="CATION EFFLUX SYSTEM PROTEIN CUSC"/>
    <property type="match status" value="1"/>
</dbReference>
<dbReference type="RefSeq" id="WP_201175955.1">
    <property type="nucleotide sequence ID" value="NZ_JAEPWM010000010.1"/>
</dbReference>
<protein>
    <submittedName>
        <fullName evidence="3">Efflux transporter outer membrane subunit</fullName>
    </submittedName>
</protein>